<keyword evidence="4 5" id="KW-0472">Membrane</keyword>
<evidence type="ECO:0000256" key="2">
    <source>
        <dbReference type="ARBA" id="ARBA00022692"/>
    </source>
</evidence>
<evidence type="ECO:0000313" key="7">
    <source>
        <dbReference type="EMBL" id="KAK5094149.1"/>
    </source>
</evidence>
<sequence length="133" mass="14848">MANVIQLGLRAAEFLFALLVMSLVGNMIDTSFSGNPSIVNYSMFCAVFAMLTLFYLITIAFKEQFTFHKFVPAGLDLLNALFWFCAAVALAAELNVHSCSNQVCYDYYDIRDSKLTKNSLMYHATASQTVLQT</sequence>
<dbReference type="Pfam" id="PF01284">
    <property type="entry name" value="MARVEL"/>
    <property type="match status" value="1"/>
</dbReference>
<feature type="domain" description="MARVEL" evidence="6">
    <location>
        <begin position="6"/>
        <end position="104"/>
    </location>
</feature>
<dbReference type="PANTHER" id="PTHR28165">
    <property type="entry name" value="NON-CLASSICAL EXPORT PROTEIN 2-RELATED"/>
    <property type="match status" value="1"/>
</dbReference>
<dbReference type="InterPro" id="IPR052649">
    <property type="entry name" value="NCE102-like"/>
</dbReference>
<comment type="subcellular location">
    <subcellularLocation>
        <location evidence="1">Membrane</location>
        <topology evidence="1">Multi-pass membrane protein</topology>
    </subcellularLocation>
</comment>
<proteinExistence type="predicted"/>
<evidence type="ECO:0000256" key="1">
    <source>
        <dbReference type="ARBA" id="ARBA00004141"/>
    </source>
</evidence>
<keyword evidence="3 5" id="KW-1133">Transmembrane helix</keyword>
<organism evidence="7 8">
    <name type="scientific">Lithohypha guttulata</name>
    <dbReference type="NCBI Taxonomy" id="1690604"/>
    <lineage>
        <taxon>Eukaryota</taxon>
        <taxon>Fungi</taxon>
        <taxon>Dikarya</taxon>
        <taxon>Ascomycota</taxon>
        <taxon>Pezizomycotina</taxon>
        <taxon>Eurotiomycetes</taxon>
        <taxon>Chaetothyriomycetidae</taxon>
        <taxon>Chaetothyriales</taxon>
        <taxon>Trichomeriaceae</taxon>
        <taxon>Lithohypha</taxon>
    </lineage>
</organism>
<comment type="caution">
    <text evidence="7">The sequence shown here is derived from an EMBL/GenBank/DDBJ whole genome shotgun (WGS) entry which is preliminary data.</text>
</comment>
<evidence type="ECO:0000313" key="8">
    <source>
        <dbReference type="Proteomes" id="UP001345013"/>
    </source>
</evidence>
<gene>
    <name evidence="7" type="ORF">LTR24_003754</name>
</gene>
<name>A0ABR0KF02_9EURO</name>
<dbReference type="InterPro" id="IPR008253">
    <property type="entry name" value="Marvel"/>
</dbReference>
<keyword evidence="8" id="KW-1185">Reference proteome</keyword>
<keyword evidence="2 5" id="KW-0812">Transmembrane</keyword>
<feature type="transmembrane region" description="Helical" evidence="5">
    <location>
        <begin position="40"/>
        <end position="61"/>
    </location>
</feature>
<feature type="transmembrane region" description="Helical" evidence="5">
    <location>
        <begin position="7"/>
        <end position="28"/>
    </location>
</feature>
<evidence type="ECO:0000259" key="6">
    <source>
        <dbReference type="Pfam" id="PF01284"/>
    </source>
</evidence>
<feature type="transmembrane region" description="Helical" evidence="5">
    <location>
        <begin position="73"/>
        <end position="92"/>
    </location>
</feature>
<dbReference type="PANTHER" id="PTHR28165:SF1">
    <property type="entry name" value="NON-CLASSICAL EXPORT PROTEIN 2-RELATED"/>
    <property type="match status" value="1"/>
</dbReference>
<evidence type="ECO:0000256" key="3">
    <source>
        <dbReference type="ARBA" id="ARBA00022989"/>
    </source>
</evidence>
<evidence type="ECO:0000256" key="5">
    <source>
        <dbReference type="SAM" id="Phobius"/>
    </source>
</evidence>
<dbReference type="EMBL" id="JAVRRG010000036">
    <property type="protein sequence ID" value="KAK5094149.1"/>
    <property type="molecule type" value="Genomic_DNA"/>
</dbReference>
<evidence type="ECO:0000256" key="4">
    <source>
        <dbReference type="ARBA" id="ARBA00023136"/>
    </source>
</evidence>
<protein>
    <recommendedName>
        <fullName evidence="6">MARVEL domain-containing protein</fullName>
    </recommendedName>
</protein>
<dbReference type="Proteomes" id="UP001345013">
    <property type="component" value="Unassembled WGS sequence"/>
</dbReference>
<reference evidence="7 8" key="1">
    <citation type="submission" date="2023-08" db="EMBL/GenBank/DDBJ databases">
        <title>Black Yeasts Isolated from many extreme environments.</title>
        <authorList>
            <person name="Coleine C."/>
            <person name="Stajich J.E."/>
            <person name="Selbmann L."/>
        </authorList>
    </citation>
    <scope>NUCLEOTIDE SEQUENCE [LARGE SCALE GENOMIC DNA]</scope>
    <source>
        <strain evidence="7 8">CCFEE 5885</strain>
    </source>
</reference>
<accession>A0ABR0KF02</accession>